<proteinExistence type="predicted"/>
<feature type="transmembrane region" description="Helical" evidence="1">
    <location>
        <begin position="36"/>
        <end position="56"/>
    </location>
</feature>
<evidence type="ECO:0000256" key="1">
    <source>
        <dbReference type="SAM" id="Phobius"/>
    </source>
</evidence>
<feature type="transmembrane region" description="Helical" evidence="1">
    <location>
        <begin position="62"/>
        <end position="81"/>
    </location>
</feature>
<keyword evidence="1" id="KW-1133">Transmembrane helix</keyword>
<keyword evidence="3" id="KW-1185">Reference proteome</keyword>
<dbReference type="RefSeq" id="WP_210597976.1">
    <property type="nucleotide sequence ID" value="NZ_JAGKSQ010000005.1"/>
</dbReference>
<feature type="transmembrane region" description="Helical" evidence="1">
    <location>
        <begin position="102"/>
        <end position="121"/>
    </location>
</feature>
<feature type="transmembrane region" description="Helical" evidence="1">
    <location>
        <begin position="6"/>
        <end position="24"/>
    </location>
</feature>
<name>A0A941ATN6_9BACI</name>
<evidence type="ECO:0000313" key="3">
    <source>
        <dbReference type="Proteomes" id="UP000678228"/>
    </source>
</evidence>
<dbReference type="Proteomes" id="UP000678228">
    <property type="component" value="Unassembled WGS sequence"/>
</dbReference>
<feature type="transmembrane region" description="Helical" evidence="1">
    <location>
        <begin position="127"/>
        <end position="147"/>
    </location>
</feature>
<gene>
    <name evidence="2" type="ORF">J7W16_14200</name>
</gene>
<feature type="transmembrane region" description="Helical" evidence="1">
    <location>
        <begin position="208"/>
        <end position="236"/>
    </location>
</feature>
<accession>A0A941ATN6</accession>
<protein>
    <submittedName>
        <fullName evidence="2">Uncharacterized protein</fullName>
    </submittedName>
</protein>
<keyword evidence="1" id="KW-0472">Membrane</keyword>
<reference evidence="2" key="1">
    <citation type="submission" date="2021-03" db="EMBL/GenBank/DDBJ databases">
        <title>Bacillus suaedae sp. nov., isolated from Suaeda aralocaspica.</title>
        <authorList>
            <person name="Lei R.F.R."/>
        </authorList>
    </citation>
    <scope>NUCLEOTIDE SEQUENCE</scope>
    <source>
        <strain evidence="2">YZJH907-2</strain>
    </source>
</reference>
<feature type="transmembrane region" description="Helical" evidence="1">
    <location>
        <begin position="159"/>
        <end position="188"/>
    </location>
</feature>
<sequence length="263" mass="29390">MIVFLLTMPIIAYLSMIAFHSLDLSVENYQGRKIPYNLGVVVVYSYAVLFAFPPALIPSLNLMAFIYILTIWVLGFIDDAYGSPFPKGLKGHLFHSIKHRSVTTGLLKAVGTMVIALIFVWSEQTEFLAGLAAFLLLTGLPHMMNLFDTRPLRVWKVAFVLSAFLMVILPVPPFTFVIILLTIFYLLFILEGHKKAMLGDNGATVIGAIFAVVFIHHTSLLIQIGIIGIVAFFILLAEKKSFSALIERVRVLRYIDQIGISKR</sequence>
<dbReference type="AlphaFoldDB" id="A0A941ATN6"/>
<dbReference type="EMBL" id="JAGKSQ010000005">
    <property type="protein sequence ID" value="MBP3952289.1"/>
    <property type="molecule type" value="Genomic_DNA"/>
</dbReference>
<keyword evidence="1" id="KW-0812">Transmembrane</keyword>
<organism evidence="2 3">
    <name type="scientific">Halalkalibacter suaedae</name>
    <dbReference type="NCBI Taxonomy" id="2822140"/>
    <lineage>
        <taxon>Bacteria</taxon>
        <taxon>Bacillati</taxon>
        <taxon>Bacillota</taxon>
        <taxon>Bacilli</taxon>
        <taxon>Bacillales</taxon>
        <taxon>Bacillaceae</taxon>
        <taxon>Halalkalibacter</taxon>
    </lineage>
</organism>
<comment type="caution">
    <text evidence="2">The sequence shown here is derived from an EMBL/GenBank/DDBJ whole genome shotgun (WGS) entry which is preliminary data.</text>
</comment>
<evidence type="ECO:0000313" key="2">
    <source>
        <dbReference type="EMBL" id="MBP3952289.1"/>
    </source>
</evidence>